<proteinExistence type="predicted"/>
<dbReference type="RefSeq" id="WP_379885093.1">
    <property type="nucleotide sequence ID" value="NZ_JBHSDI010000001.1"/>
</dbReference>
<gene>
    <name evidence="3" type="ORF">ACFOZ5_02175</name>
</gene>
<keyword evidence="2" id="KW-0732">Signal</keyword>
<evidence type="ECO:0000256" key="1">
    <source>
        <dbReference type="SAM" id="MobiDB-lite"/>
    </source>
</evidence>
<dbReference type="EMBL" id="JBHSDI010000001">
    <property type="protein sequence ID" value="MFC4257834.1"/>
    <property type="molecule type" value="Genomic_DNA"/>
</dbReference>
<evidence type="ECO:0000313" key="3">
    <source>
        <dbReference type="EMBL" id="MFC4257834.1"/>
    </source>
</evidence>
<protein>
    <recommendedName>
        <fullName evidence="5">Secreted protein</fullName>
    </recommendedName>
</protein>
<feature type="compositionally biased region" description="Basic and acidic residues" evidence="1">
    <location>
        <begin position="54"/>
        <end position="70"/>
    </location>
</feature>
<keyword evidence="4" id="KW-1185">Reference proteome</keyword>
<name>A0ABV8QFJ1_9GAMM</name>
<feature type="signal peptide" evidence="2">
    <location>
        <begin position="1"/>
        <end position="21"/>
    </location>
</feature>
<dbReference type="Proteomes" id="UP001595798">
    <property type="component" value="Unassembled WGS sequence"/>
</dbReference>
<feature type="region of interest" description="Disordered" evidence="1">
    <location>
        <begin position="25"/>
        <end position="97"/>
    </location>
</feature>
<accession>A0ABV8QFJ1</accession>
<sequence>MNKSYPAAIAAMLLVTSAAWATPEGQAIRPMGDNQPDPSPTEQADQVNDPVPMDEERVKEHPRQDRKPARPENPQESLKEYNNPEAAGDDAGEELED</sequence>
<comment type="caution">
    <text evidence="3">The sequence shown here is derived from an EMBL/GenBank/DDBJ whole genome shotgun (WGS) entry which is preliminary data.</text>
</comment>
<reference evidence="4" key="1">
    <citation type="journal article" date="2019" name="Int. J. Syst. Evol. Microbiol.">
        <title>The Global Catalogue of Microorganisms (GCM) 10K type strain sequencing project: providing services to taxonomists for standard genome sequencing and annotation.</title>
        <authorList>
            <consortium name="The Broad Institute Genomics Platform"/>
            <consortium name="The Broad Institute Genome Sequencing Center for Infectious Disease"/>
            <person name="Wu L."/>
            <person name="Ma J."/>
        </authorList>
    </citation>
    <scope>NUCLEOTIDE SEQUENCE [LARGE SCALE GENOMIC DNA]</scope>
    <source>
        <strain evidence="4">CECT 7297</strain>
    </source>
</reference>
<feature type="compositionally biased region" description="Acidic residues" evidence="1">
    <location>
        <begin position="87"/>
        <end position="97"/>
    </location>
</feature>
<evidence type="ECO:0008006" key="5">
    <source>
        <dbReference type="Google" id="ProtNLM"/>
    </source>
</evidence>
<evidence type="ECO:0000256" key="2">
    <source>
        <dbReference type="SAM" id="SignalP"/>
    </source>
</evidence>
<organism evidence="3 4">
    <name type="scientific">Marinobacter lacisalsi</name>
    <dbReference type="NCBI Taxonomy" id="475979"/>
    <lineage>
        <taxon>Bacteria</taxon>
        <taxon>Pseudomonadati</taxon>
        <taxon>Pseudomonadota</taxon>
        <taxon>Gammaproteobacteria</taxon>
        <taxon>Pseudomonadales</taxon>
        <taxon>Marinobacteraceae</taxon>
        <taxon>Marinobacter</taxon>
    </lineage>
</organism>
<feature type="chain" id="PRO_5046634633" description="Secreted protein" evidence="2">
    <location>
        <begin position="22"/>
        <end position="97"/>
    </location>
</feature>
<evidence type="ECO:0000313" key="4">
    <source>
        <dbReference type="Proteomes" id="UP001595798"/>
    </source>
</evidence>